<evidence type="ECO:0000256" key="1">
    <source>
        <dbReference type="SAM" id="MobiDB-lite"/>
    </source>
</evidence>
<dbReference type="AlphaFoldDB" id="A0A024S3E9"/>
<dbReference type="KEGG" id="trr:M419DRAFT_119876"/>
<sequence>MTLEVSIWFLTVATYKFFAVKGGRAPVLVYVVLSSSFSSRSRQCPTASAHDFSARSANTGVHRP</sequence>
<dbReference type="EMBL" id="KI911154">
    <property type="protein sequence ID" value="ETR99848.1"/>
    <property type="molecule type" value="Genomic_DNA"/>
</dbReference>
<dbReference type="Proteomes" id="UP000024376">
    <property type="component" value="Unassembled WGS sequence"/>
</dbReference>
<dbReference type="HOGENOM" id="CLU_2869256_0_0_1"/>
<evidence type="ECO:0000313" key="2">
    <source>
        <dbReference type="EMBL" id="ETR99848.1"/>
    </source>
</evidence>
<gene>
    <name evidence="2" type="ORF">M419DRAFT_119876</name>
</gene>
<name>A0A024S3E9_HYPJR</name>
<protein>
    <submittedName>
        <fullName evidence="2">Uncharacterized protein</fullName>
    </submittedName>
</protein>
<accession>A0A024S3E9</accession>
<feature type="region of interest" description="Disordered" evidence="1">
    <location>
        <begin position="41"/>
        <end position="64"/>
    </location>
</feature>
<proteinExistence type="predicted"/>
<feature type="compositionally biased region" description="Polar residues" evidence="1">
    <location>
        <begin position="55"/>
        <end position="64"/>
    </location>
</feature>
<organism evidence="2 3">
    <name type="scientific">Hypocrea jecorina (strain ATCC 56765 / BCRC 32924 / NRRL 11460 / Rut C-30)</name>
    <name type="common">Trichoderma reesei</name>
    <dbReference type="NCBI Taxonomy" id="1344414"/>
    <lineage>
        <taxon>Eukaryota</taxon>
        <taxon>Fungi</taxon>
        <taxon>Dikarya</taxon>
        <taxon>Ascomycota</taxon>
        <taxon>Pezizomycotina</taxon>
        <taxon>Sordariomycetes</taxon>
        <taxon>Hypocreomycetidae</taxon>
        <taxon>Hypocreales</taxon>
        <taxon>Hypocreaceae</taxon>
        <taxon>Trichoderma</taxon>
    </lineage>
</organism>
<reference evidence="3" key="1">
    <citation type="journal article" date="2013" name="Ind. Biotechnol.">
        <title>Comparative genomics analysis of Trichoderma reesei strains.</title>
        <authorList>
            <person name="Koike H."/>
            <person name="Aerts A."/>
            <person name="LaButti K."/>
            <person name="Grigoriev I.V."/>
            <person name="Baker S.E."/>
        </authorList>
    </citation>
    <scope>NUCLEOTIDE SEQUENCE [LARGE SCALE GENOMIC DNA]</scope>
    <source>
        <strain evidence="3">ATCC 56765 / BCRC 32924 / NRRL 11460 / Rut C-30</strain>
    </source>
</reference>
<evidence type="ECO:0000313" key="3">
    <source>
        <dbReference type="Proteomes" id="UP000024376"/>
    </source>
</evidence>